<dbReference type="InterPro" id="IPR036291">
    <property type="entry name" value="NAD(P)-bd_dom_sf"/>
</dbReference>
<feature type="transmembrane region" description="Helical" evidence="18">
    <location>
        <begin position="454"/>
        <end position="472"/>
    </location>
</feature>
<comment type="catalytic activity">
    <reaction evidence="14">
        <text>NAD(+) + NADPH + H(+)(in) = NADH + NADP(+) + H(+)(out)</text>
        <dbReference type="Rhea" id="RHEA:47992"/>
        <dbReference type="ChEBI" id="CHEBI:15378"/>
        <dbReference type="ChEBI" id="CHEBI:57540"/>
        <dbReference type="ChEBI" id="CHEBI:57783"/>
        <dbReference type="ChEBI" id="CHEBI:57945"/>
        <dbReference type="ChEBI" id="CHEBI:58349"/>
        <dbReference type="EC" id="7.1.1.1"/>
    </reaction>
</comment>
<evidence type="ECO:0000256" key="11">
    <source>
        <dbReference type="ARBA" id="ARBA00022989"/>
    </source>
</evidence>
<keyword evidence="8" id="KW-0547">Nucleotide-binding</keyword>
<dbReference type="CDD" id="cd05304">
    <property type="entry name" value="Rubrum_tdh"/>
    <property type="match status" value="1"/>
</dbReference>
<evidence type="ECO:0000256" key="4">
    <source>
        <dbReference type="ARBA" id="ARBA00012943"/>
    </source>
</evidence>
<keyword evidence="11 18" id="KW-1133">Transmembrane helix</keyword>
<evidence type="ECO:0000259" key="20">
    <source>
        <dbReference type="SMART" id="SM01003"/>
    </source>
</evidence>
<dbReference type="PANTHER" id="PTHR10160">
    <property type="entry name" value="NAD(P) TRANSHYDROGENASE"/>
    <property type="match status" value="1"/>
</dbReference>
<evidence type="ECO:0000256" key="9">
    <source>
        <dbReference type="ARBA" id="ARBA00022857"/>
    </source>
</evidence>
<evidence type="ECO:0000256" key="17">
    <source>
        <dbReference type="ARBA" id="ARBA00083734"/>
    </source>
</evidence>
<proteinExistence type="inferred from homology"/>
<evidence type="ECO:0000256" key="13">
    <source>
        <dbReference type="ARBA" id="ARBA00023136"/>
    </source>
</evidence>
<dbReference type="PROSITE" id="PS00836">
    <property type="entry name" value="ALADH_PNT_1"/>
    <property type="match status" value="1"/>
</dbReference>
<dbReference type="InterPro" id="IPR008142">
    <property type="entry name" value="AlaDH/PNT_CS1"/>
</dbReference>
<evidence type="ECO:0000256" key="6">
    <source>
        <dbReference type="ARBA" id="ARBA00022519"/>
    </source>
</evidence>
<evidence type="ECO:0000256" key="7">
    <source>
        <dbReference type="ARBA" id="ARBA00022692"/>
    </source>
</evidence>
<dbReference type="Pfam" id="PF05222">
    <property type="entry name" value="AlaDh_PNT_N"/>
    <property type="match status" value="1"/>
</dbReference>
<dbReference type="RefSeq" id="WP_030133944.1">
    <property type="nucleotide sequence ID" value="NZ_CP074376.1"/>
</dbReference>
<dbReference type="SMART" id="SM01002">
    <property type="entry name" value="AlaDh_PNT_C"/>
    <property type="match status" value="1"/>
</dbReference>
<evidence type="ECO:0000256" key="14">
    <source>
        <dbReference type="ARBA" id="ARBA00048202"/>
    </source>
</evidence>
<name>A0AAV2WD63_MYCNE</name>
<keyword evidence="10" id="KW-1278">Translocase</keyword>
<evidence type="ECO:0000256" key="10">
    <source>
        <dbReference type="ARBA" id="ARBA00022967"/>
    </source>
</evidence>
<feature type="transmembrane region" description="Helical" evidence="18">
    <location>
        <begin position="426"/>
        <end position="442"/>
    </location>
</feature>
<dbReference type="GO" id="GO:0006740">
    <property type="term" value="P:NADPH regeneration"/>
    <property type="evidence" value="ECO:0007669"/>
    <property type="project" value="TreeGrafter"/>
</dbReference>
<dbReference type="InterPro" id="IPR026255">
    <property type="entry name" value="NADP_transhyd_a"/>
</dbReference>
<evidence type="ECO:0000256" key="2">
    <source>
        <dbReference type="ARBA" id="ARBA00004429"/>
    </source>
</evidence>
<dbReference type="InterPro" id="IPR008143">
    <property type="entry name" value="Ala_DH/PNT_CS2"/>
</dbReference>
<keyword evidence="7 18" id="KW-0812">Transmembrane</keyword>
<feature type="transmembrane region" description="Helical" evidence="18">
    <location>
        <begin position="403"/>
        <end position="420"/>
    </location>
</feature>
<dbReference type="PROSITE" id="PS00837">
    <property type="entry name" value="ALADH_PNT_2"/>
    <property type="match status" value="1"/>
</dbReference>
<keyword evidence="6" id="KW-0997">Cell inner membrane</keyword>
<organism evidence="21 22">
    <name type="scientific">Mycolicibacterium neoaurum</name>
    <name type="common">Mycobacterium neoaurum</name>
    <dbReference type="NCBI Taxonomy" id="1795"/>
    <lineage>
        <taxon>Bacteria</taxon>
        <taxon>Bacillati</taxon>
        <taxon>Actinomycetota</taxon>
        <taxon>Actinomycetes</taxon>
        <taxon>Mycobacteriales</taxon>
        <taxon>Mycobacteriaceae</taxon>
        <taxon>Mycolicibacterium</taxon>
    </lineage>
</organism>
<evidence type="ECO:0000256" key="16">
    <source>
        <dbReference type="ARBA" id="ARBA00079788"/>
    </source>
</evidence>
<reference evidence="21" key="1">
    <citation type="submission" date="2014-05" db="EMBL/GenBank/DDBJ databases">
        <authorList>
            <person name="Urmite Genomes"/>
        </authorList>
    </citation>
    <scope>NUCLEOTIDE SEQUENCE</scope>
    <source>
        <strain evidence="21">DSM 44074</strain>
    </source>
</reference>
<accession>A0AAV2WD63</accession>
<keyword evidence="9" id="KW-0521">NADP</keyword>
<dbReference type="Pfam" id="PF01262">
    <property type="entry name" value="AlaDh_PNT_C"/>
    <property type="match status" value="1"/>
</dbReference>
<dbReference type="GO" id="GO:0016491">
    <property type="term" value="F:oxidoreductase activity"/>
    <property type="evidence" value="ECO:0007669"/>
    <property type="project" value="InterPro"/>
</dbReference>
<dbReference type="EMBL" id="LK021337">
    <property type="protein sequence ID" value="CDQ42183.1"/>
    <property type="molecule type" value="Genomic_DNA"/>
</dbReference>
<dbReference type="NCBIfam" id="TIGR00561">
    <property type="entry name" value="pntA"/>
    <property type="match status" value="1"/>
</dbReference>
<evidence type="ECO:0000256" key="3">
    <source>
        <dbReference type="ARBA" id="ARBA00005689"/>
    </source>
</evidence>
<dbReference type="GO" id="GO:0050661">
    <property type="term" value="F:NADP binding"/>
    <property type="evidence" value="ECO:0007669"/>
    <property type="project" value="TreeGrafter"/>
</dbReference>
<comment type="function">
    <text evidence="1">The transhydrogenation between NADH and NADP is coupled to respiration and ATP hydrolysis and functions as a proton pump across the membrane.</text>
</comment>
<protein>
    <recommendedName>
        <fullName evidence="15">NAD(P) transhydrogenase subunit alpha</fullName>
        <ecNumber evidence="4">7.1.1.1</ecNumber>
    </recommendedName>
    <alternativeName>
        <fullName evidence="17">Nicotinamide nucleotide transhydrogenase subunit alpha</fullName>
    </alternativeName>
    <alternativeName>
        <fullName evidence="16">Pyridine nucleotide transhydrogenase subunit alpha</fullName>
    </alternativeName>
</protein>
<evidence type="ECO:0000256" key="8">
    <source>
        <dbReference type="ARBA" id="ARBA00022741"/>
    </source>
</evidence>
<feature type="transmembrane region" description="Helical" evidence="18">
    <location>
        <begin position="478"/>
        <end position="500"/>
    </location>
</feature>
<keyword evidence="5" id="KW-1003">Cell membrane</keyword>
<dbReference type="PANTHER" id="PTHR10160:SF19">
    <property type="entry name" value="PROTON-TRANSLOCATING NAD(P)(+) TRANSHYDROGENASE"/>
    <property type="match status" value="1"/>
</dbReference>
<keyword evidence="12" id="KW-0520">NAD</keyword>
<evidence type="ECO:0000256" key="5">
    <source>
        <dbReference type="ARBA" id="ARBA00022475"/>
    </source>
</evidence>
<dbReference type="Proteomes" id="UP000028864">
    <property type="component" value="Unassembled WGS sequence"/>
</dbReference>
<dbReference type="AlphaFoldDB" id="A0AAV2WD63"/>
<dbReference type="Pfam" id="PF12769">
    <property type="entry name" value="PNTB_4TM"/>
    <property type="match status" value="1"/>
</dbReference>
<evidence type="ECO:0000256" key="15">
    <source>
        <dbReference type="ARBA" id="ARBA00071831"/>
    </source>
</evidence>
<dbReference type="InterPro" id="IPR007886">
    <property type="entry name" value="AlaDH/PNT_N"/>
</dbReference>
<comment type="similarity">
    <text evidence="3">Belongs to the AlaDH/PNT family.</text>
</comment>
<evidence type="ECO:0000256" key="1">
    <source>
        <dbReference type="ARBA" id="ARBA00003943"/>
    </source>
</evidence>
<dbReference type="SUPFAM" id="SSF51735">
    <property type="entry name" value="NAD(P)-binding Rossmann-fold domains"/>
    <property type="match status" value="1"/>
</dbReference>
<feature type="domain" description="Alanine dehydrogenase/pyridine nucleotide transhydrogenase NAD(H)-binding" evidence="19">
    <location>
        <begin position="146"/>
        <end position="311"/>
    </location>
</feature>
<evidence type="ECO:0000313" key="22">
    <source>
        <dbReference type="Proteomes" id="UP000028864"/>
    </source>
</evidence>
<dbReference type="Gene3D" id="3.40.50.720">
    <property type="entry name" value="NAD(P)-binding Rossmann-like Domain"/>
    <property type="match status" value="2"/>
</dbReference>
<dbReference type="SMART" id="SM01003">
    <property type="entry name" value="AlaDh_PNT_N"/>
    <property type="match status" value="1"/>
</dbReference>
<dbReference type="InterPro" id="IPR024605">
    <property type="entry name" value="NADP_transhyd_a_C"/>
</dbReference>
<dbReference type="GO" id="GO:0008750">
    <property type="term" value="F:proton-translocating NAD(P)+ transhydrogenase activity"/>
    <property type="evidence" value="ECO:0007669"/>
    <property type="project" value="UniProtKB-EC"/>
</dbReference>
<dbReference type="PIRSF" id="PIRSF000203">
    <property type="entry name" value="NADP_transhydrogenase_alpha"/>
    <property type="match status" value="1"/>
</dbReference>
<evidence type="ECO:0000256" key="18">
    <source>
        <dbReference type="SAM" id="Phobius"/>
    </source>
</evidence>
<evidence type="ECO:0000259" key="19">
    <source>
        <dbReference type="SMART" id="SM01002"/>
    </source>
</evidence>
<comment type="subcellular location">
    <subcellularLocation>
        <location evidence="2">Cell inner membrane</location>
        <topology evidence="2">Multi-pass membrane protein</topology>
    </subcellularLocation>
</comment>
<dbReference type="SUPFAM" id="SSF52283">
    <property type="entry name" value="Formate/glycerate dehydrogenase catalytic domain-like"/>
    <property type="match status" value="1"/>
</dbReference>
<feature type="domain" description="Alanine dehydrogenase/pyridine nucleotide transhydrogenase N-terminal" evidence="20">
    <location>
        <begin position="4"/>
        <end position="137"/>
    </location>
</feature>
<dbReference type="GO" id="GO:0005886">
    <property type="term" value="C:plasma membrane"/>
    <property type="evidence" value="ECO:0007669"/>
    <property type="project" value="UniProtKB-SubCell"/>
</dbReference>
<sequence>MIIGIPRETHAGETRVAATPATVGQIIKLGYDVVVETGAGAASSFSDAAYVEAGAGIGTTQEVLSADVVLKVNAPDDTEIAALKDGATLVSLISPALKPDLVEKLSARPITVLAMDAVPRISRAQSLDVLSSMANIAGYRAVVEAAHSFGRFFTGQVTAAGKVPPAKVLVVGAGVAGLAAIGAAGSLGAIVKATDPRPEVADQVKSLGGEYVSVDPAAAEVSATGYAKEMGEDYKAREAQLYAELASEVDIIITTALIPGKPAPRIITAEMVASMRPGSVIVDMAASNGGNVEGTVKDQAIVTDNGVTIIGYTDLAGRLPATASQLYGTNLVNLLKLVTPEKDGRLTLDFDDVVQRSVTVVRDGEVTWPPPPVQVSAAPAAAAAATPAEKPAPKPPMSAQRRLGLTFAGAAALFALIAISPAALQVHLVVFALAIVIGYYVISGVHHALHTPLMSVTNAISGIIVVGALLQIGTGDLAITVLATIAILLASINVFGGFAVTRRMLAMFSRS</sequence>
<dbReference type="EC" id="7.1.1.1" evidence="4"/>
<dbReference type="InterPro" id="IPR007698">
    <property type="entry name" value="AlaDH/PNT_NAD(H)-bd"/>
</dbReference>
<keyword evidence="13 18" id="KW-0472">Membrane</keyword>
<evidence type="ECO:0000313" key="21">
    <source>
        <dbReference type="EMBL" id="CDQ42183.1"/>
    </source>
</evidence>
<dbReference type="FunFam" id="3.40.50.720:FF:000028">
    <property type="entry name" value="NAD(P) transhydrogenase subunit alpha"/>
    <property type="match status" value="1"/>
</dbReference>
<gene>
    <name evidence="21" type="ORF">BN1047_00032</name>
</gene>
<reference evidence="21" key="2">
    <citation type="submission" date="2015-09" db="EMBL/GenBank/DDBJ databases">
        <title>Draft genome sequence of Mycobacterium neoaurum DSM 44074.</title>
        <authorList>
            <person name="Croce O."/>
            <person name="Robert C."/>
            <person name="Raoult D."/>
            <person name="Drancourt M."/>
        </authorList>
    </citation>
    <scope>NUCLEOTIDE SEQUENCE</scope>
    <source>
        <strain evidence="21">DSM 44074</strain>
    </source>
</reference>
<dbReference type="NCBIfam" id="NF006942">
    <property type="entry name" value="PRK09424.1"/>
    <property type="match status" value="1"/>
</dbReference>
<evidence type="ECO:0000256" key="12">
    <source>
        <dbReference type="ARBA" id="ARBA00023027"/>
    </source>
</evidence>